<accession>A0A1H5GV44</accession>
<dbReference type="Proteomes" id="UP000182725">
    <property type="component" value="Unassembled WGS sequence"/>
</dbReference>
<dbReference type="AlphaFoldDB" id="A0A1H5GV44"/>
<organism evidence="1 2">
    <name type="scientific">Arthrobacter alpinus</name>
    <dbReference type="NCBI Taxonomy" id="656366"/>
    <lineage>
        <taxon>Bacteria</taxon>
        <taxon>Bacillati</taxon>
        <taxon>Actinomycetota</taxon>
        <taxon>Actinomycetes</taxon>
        <taxon>Micrococcales</taxon>
        <taxon>Micrococcaceae</taxon>
        <taxon>Arthrobacter</taxon>
    </lineage>
</organism>
<proteinExistence type="predicted"/>
<dbReference type="RefSeq" id="WP_074710718.1">
    <property type="nucleotide sequence ID" value="NZ_FNTV01000001.1"/>
</dbReference>
<evidence type="ECO:0000313" key="1">
    <source>
        <dbReference type="EMBL" id="SEE19599.1"/>
    </source>
</evidence>
<protein>
    <submittedName>
        <fullName evidence="1">Uncharacterized protein</fullName>
    </submittedName>
</protein>
<name>A0A1H5GV44_9MICC</name>
<gene>
    <name evidence="1" type="ORF">SAMN04489740_0858</name>
</gene>
<sequence length="131" mass="14301">MDLAEWYVAGRWTALLELIDMLPSNNRLNEAIANDPESARQLAEMSLDKDPDDEPWSPKLSEFGITEHLLREILHAIKLSGNTAIAAAGGKPGEIKPFPAPRTGIDRALEAAERDWAVGFAGLFGFDASDI</sequence>
<evidence type="ECO:0000313" key="2">
    <source>
        <dbReference type="Proteomes" id="UP000182725"/>
    </source>
</evidence>
<dbReference type="EMBL" id="FNTV01000001">
    <property type="protein sequence ID" value="SEE19599.1"/>
    <property type="molecule type" value="Genomic_DNA"/>
</dbReference>
<reference evidence="1 2" key="1">
    <citation type="submission" date="2016-10" db="EMBL/GenBank/DDBJ databases">
        <authorList>
            <person name="de Groot N.N."/>
        </authorList>
    </citation>
    <scope>NUCLEOTIDE SEQUENCE [LARGE SCALE GENOMIC DNA]</scope>
    <source>
        <strain evidence="1 2">DSM 22274</strain>
    </source>
</reference>